<dbReference type="SUPFAM" id="SSF81301">
    <property type="entry name" value="Nucleotidyltransferase"/>
    <property type="match status" value="1"/>
</dbReference>
<name>A0ABW5WXE2_9STAP</name>
<keyword evidence="2" id="KW-1185">Reference proteome</keyword>
<gene>
    <name evidence="1" type="ORF">ACFSX4_09940</name>
</gene>
<protein>
    <recommendedName>
        <fullName evidence="3">Polymerase nucleotidyl transferase domain-containing protein</fullName>
    </recommendedName>
</protein>
<dbReference type="EMBL" id="JBHUOQ010000004">
    <property type="protein sequence ID" value="MFD2830779.1"/>
    <property type="molecule type" value="Genomic_DNA"/>
</dbReference>
<dbReference type="RefSeq" id="WP_377774142.1">
    <property type="nucleotide sequence ID" value="NZ_JBHUOQ010000004.1"/>
</dbReference>
<proteinExistence type="predicted"/>
<evidence type="ECO:0008006" key="3">
    <source>
        <dbReference type="Google" id="ProtNLM"/>
    </source>
</evidence>
<evidence type="ECO:0000313" key="2">
    <source>
        <dbReference type="Proteomes" id="UP001597519"/>
    </source>
</evidence>
<evidence type="ECO:0000313" key="1">
    <source>
        <dbReference type="EMBL" id="MFD2830779.1"/>
    </source>
</evidence>
<dbReference type="Gene3D" id="3.30.460.10">
    <property type="entry name" value="Beta Polymerase, domain 2"/>
    <property type="match status" value="1"/>
</dbReference>
<dbReference type="Proteomes" id="UP001597519">
    <property type="component" value="Unassembled WGS sequence"/>
</dbReference>
<organism evidence="1 2">
    <name type="scientific">Corticicoccus populi</name>
    <dbReference type="NCBI Taxonomy" id="1812821"/>
    <lineage>
        <taxon>Bacteria</taxon>
        <taxon>Bacillati</taxon>
        <taxon>Bacillota</taxon>
        <taxon>Bacilli</taxon>
        <taxon>Bacillales</taxon>
        <taxon>Staphylococcaceae</taxon>
        <taxon>Corticicoccus</taxon>
    </lineage>
</organism>
<comment type="caution">
    <text evidence="1">The sequence shown here is derived from an EMBL/GenBank/DDBJ whole genome shotgun (WGS) entry which is preliminary data.</text>
</comment>
<dbReference type="InterPro" id="IPR043519">
    <property type="entry name" value="NT_sf"/>
</dbReference>
<accession>A0ABW5WXE2</accession>
<reference evidence="2" key="1">
    <citation type="journal article" date="2019" name="Int. J. Syst. Evol. Microbiol.">
        <title>The Global Catalogue of Microorganisms (GCM) 10K type strain sequencing project: providing services to taxonomists for standard genome sequencing and annotation.</title>
        <authorList>
            <consortium name="The Broad Institute Genomics Platform"/>
            <consortium name="The Broad Institute Genome Sequencing Center for Infectious Disease"/>
            <person name="Wu L."/>
            <person name="Ma J."/>
        </authorList>
    </citation>
    <scope>NUCLEOTIDE SEQUENCE [LARGE SCALE GENOMIC DNA]</scope>
    <source>
        <strain evidence="2">KCTC 33575</strain>
    </source>
</reference>
<sequence length="258" mass="30433">MYYSTEEREAEYQEMLKFLKEDRDVIGIVQIGSGVSGYNDVFSDIDLMVVVNSIDSVDGVRNHIMQYFEGENLLYSKTFAFTEHILMTINMLNHFLEFNISVMTVKDISMKSKMIRCIYEETGEVSRKIAALSEAYEKKESLDQMWVDTFVYYSLTLFREFERENYIYINHILEDLRYYTRTIQVENEGKKLHQFKAFNTLDETFIKKYLDTYTENQNKEGLIKSFNKIKLLFIEVVGNSETLSLGEVLRSALLKTEY</sequence>